<dbReference type="InterPro" id="IPR008250">
    <property type="entry name" value="ATPase_P-typ_transduc_dom_A_sf"/>
</dbReference>
<dbReference type="SMART" id="SM00831">
    <property type="entry name" value="Cation_ATPase_N"/>
    <property type="match status" value="1"/>
</dbReference>
<dbReference type="Gene3D" id="2.70.150.10">
    <property type="entry name" value="Calcium-transporting ATPase, cytoplasmic transduction domain A"/>
    <property type="match status" value="1"/>
</dbReference>
<dbReference type="GO" id="GO:0005524">
    <property type="term" value="F:ATP binding"/>
    <property type="evidence" value="ECO:0007669"/>
    <property type="project" value="UniProtKB-KW"/>
</dbReference>
<dbReference type="Gene3D" id="3.40.50.1000">
    <property type="entry name" value="HAD superfamily/HAD-like"/>
    <property type="match status" value="1"/>
</dbReference>
<feature type="transmembrane region" description="Helical" evidence="12">
    <location>
        <begin position="852"/>
        <end position="876"/>
    </location>
</feature>
<dbReference type="SUPFAM" id="SSF56784">
    <property type="entry name" value="HAD-like"/>
    <property type="match status" value="1"/>
</dbReference>
<evidence type="ECO:0000259" key="13">
    <source>
        <dbReference type="SMART" id="SM00831"/>
    </source>
</evidence>
<dbReference type="SUPFAM" id="SSF81665">
    <property type="entry name" value="Calcium ATPase, transmembrane domain M"/>
    <property type="match status" value="1"/>
</dbReference>
<dbReference type="InterPro" id="IPR023298">
    <property type="entry name" value="ATPase_P-typ_TM_dom_sf"/>
</dbReference>
<keyword evidence="6" id="KW-0547">Nucleotide-binding</keyword>
<keyword evidence="9" id="KW-1278">Translocase</keyword>
<keyword evidence="4" id="KW-0597">Phosphoprotein</keyword>
<dbReference type="Pfam" id="PF13246">
    <property type="entry name" value="Cation_ATPase"/>
    <property type="match status" value="1"/>
</dbReference>
<dbReference type="InterPro" id="IPR036412">
    <property type="entry name" value="HAD-like_sf"/>
</dbReference>
<evidence type="ECO:0000256" key="12">
    <source>
        <dbReference type="SAM" id="Phobius"/>
    </source>
</evidence>
<evidence type="ECO:0000256" key="1">
    <source>
        <dbReference type="ARBA" id="ARBA00004651"/>
    </source>
</evidence>
<evidence type="ECO:0000256" key="8">
    <source>
        <dbReference type="ARBA" id="ARBA00022842"/>
    </source>
</evidence>
<evidence type="ECO:0000256" key="6">
    <source>
        <dbReference type="ARBA" id="ARBA00022741"/>
    </source>
</evidence>
<evidence type="ECO:0000256" key="11">
    <source>
        <dbReference type="ARBA" id="ARBA00023136"/>
    </source>
</evidence>
<dbReference type="PRINTS" id="PR00120">
    <property type="entry name" value="HATPASE"/>
</dbReference>
<gene>
    <name evidence="14" type="ORF">A3H15_02305</name>
</gene>
<evidence type="ECO:0000256" key="10">
    <source>
        <dbReference type="ARBA" id="ARBA00022989"/>
    </source>
</evidence>
<protein>
    <recommendedName>
        <fullName evidence="13">Cation-transporting P-type ATPase N-terminal domain-containing protein</fullName>
    </recommendedName>
</protein>
<dbReference type="InterPro" id="IPR023214">
    <property type="entry name" value="HAD_sf"/>
</dbReference>
<dbReference type="SUPFAM" id="SSF81660">
    <property type="entry name" value="Metal cation-transporting ATPase, ATP-binding domain N"/>
    <property type="match status" value="1"/>
</dbReference>
<dbReference type="AlphaFoldDB" id="A0A1F6FKV0"/>
<dbReference type="SUPFAM" id="SSF81653">
    <property type="entry name" value="Calcium ATPase, transduction domain A"/>
    <property type="match status" value="1"/>
</dbReference>
<keyword evidence="7" id="KW-0067">ATP-binding</keyword>
<keyword evidence="3" id="KW-1003">Cell membrane</keyword>
<feature type="transmembrane region" description="Helical" evidence="12">
    <location>
        <begin position="828"/>
        <end position="846"/>
    </location>
</feature>
<feature type="transmembrane region" description="Helical" evidence="12">
    <location>
        <begin position="690"/>
        <end position="715"/>
    </location>
</feature>
<comment type="subcellular location">
    <subcellularLocation>
        <location evidence="1">Cell membrane</location>
        <topology evidence="1">Multi-pass membrane protein</topology>
    </subcellularLocation>
</comment>
<dbReference type="SFLD" id="SFLDF00027">
    <property type="entry name" value="p-type_atpase"/>
    <property type="match status" value="1"/>
</dbReference>
<feature type="transmembrane region" description="Helical" evidence="12">
    <location>
        <begin position="61"/>
        <end position="90"/>
    </location>
</feature>
<dbReference type="FunFam" id="2.70.150.10:FF:000160">
    <property type="entry name" value="Sarcoplasmic/endoplasmic reticulum calcium ATPase 1"/>
    <property type="match status" value="1"/>
</dbReference>
<keyword evidence="10 12" id="KW-1133">Transmembrane helix</keyword>
<dbReference type="InterPro" id="IPR006068">
    <property type="entry name" value="ATPase_P-typ_cation-transptr_C"/>
</dbReference>
<dbReference type="InterPro" id="IPR059000">
    <property type="entry name" value="ATPase_P-type_domA"/>
</dbReference>
<dbReference type="InterPro" id="IPR023299">
    <property type="entry name" value="ATPase_P-typ_cyto_dom_N"/>
</dbReference>
<dbReference type="InterPro" id="IPR018303">
    <property type="entry name" value="ATPase_P-typ_P_site"/>
</dbReference>
<dbReference type="PANTHER" id="PTHR43294">
    <property type="entry name" value="SODIUM/POTASSIUM-TRANSPORTING ATPASE SUBUNIT ALPHA"/>
    <property type="match status" value="1"/>
</dbReference>
<keyword evidence="5 12" id="KW-0812">Transmembrane</keyword>
<dbReference type="InterPro" id="IPR004014">
    <property type="entry name" value="ATPase_P-typ_cation-transptr_N"/>
</dbReference>
<dbReference type="Pfam" id="PF00689">
    <property type="entry name" value="Cation_ATPase_C"/>
    <property type="match status" value="1"/>
</dbReference>
<feature type="transmembrane region" description="Helical" evidence="12">
    <location>
        <begin position="761"/>
        <end position="783"/>
    </location>
</feature>
<dbReference type="Gene3D" id="1.20.1110.10">
    <property type="entry name" value="Calcium-transporting ATPase, transmembrane domain"/>
    <property type="match status" value="2"/>
</dbReference>
<keyword evidence="8" id="KW-0460">Magnesium</keyword>
<accession>A0A1F6FKV0</accession>
<dbReference type="Proteomes" id="UP000177968">
    <property type="component" value="Unassembled WGS sequence"/>
</dbReference>
<evidence type="ECO:0000256" key="3">
    <source>
        <dbReference type="ARBA" id="ARBA00022475"/>
    </source>
</evidence>
<dbReference type="SFLD" id="SFLDG00002">
    <property type="entry name" value="C1.7:_P-type_atpase_like"/>
    <property type="match status" value="1"/>
</dbReference>
<dbReference type="PRINTS" id="PR00119">
    <property type="entry name" value="CATATPASE"/>
</dbReference>
<dbReference type="GO" id="GO:0016887">
    <property type="term" value="F:ATP hydrolysis activity"/>
    <property type="evidence" value="ECO:0007669"/>
    <property type="project" value="InterPro"/>
</dbReference>
<evidence type="ECO:0000256" key="5">
    <source>
        <dbReference type="ARBA" id="ARBA00022692"/>
    </source>
</evidence>
<evidence type="ECO:0000256" key="4">
    <source>
        <dbReference type="ARBA" id="ARBA00022553"/>
    </source>
</evidence>
<dbReference type="EMBL" id="MFMO01000050">
    <property type="protein sequence ID" value="OGG86486.1"/>
    <property type="molecule type" value="Genomic_DNA"/>
</dbReference>
<dbReference type="InterPro" id="IPR001757">
    <property type="entry name" value="P_typ_ATPase"/>
</dbReference>
<dbReference type="Pfam" id="PF00690">
    <property type="entry name" value="Cation_ATPase_N"/>
    <property type="match status" value="1"/>
</dbReference>
<keyword evidence="11 12" id="KW-0472">Membrane</keyword>
<evidence type="ECO:0000313" key="14">
    <source>
        <dbReference type="EMBL" id="OGG86486.1"/>
    </source>
</evidence>
<sequence>MLDAWHTQEIKEVFHALDTSEKGLHTDEAARRLKDSGLNVLPEAKAENLALLFLRQFKSPLIYVLLGAGAIVFAMGQIADGAIIVAVLILNSIVGTVQEGRAQNTIRALKTFVETNAEVVRGDKEFIVPDKEVVEGDIVILQEGEKIPADARIILSHSLTVDEASLTGESVPVAKSSEPLFEPNLSPSEQVNMVFKGTYIVAGNGKAVVVATGSRTVIGRIAEEVAGSVAEIPLATNIRYLSRLIIIVVFGVSAFLFVFGMAAGYSAERMFTTAVALAVSAIPEGLPIVLTLVLATGVWRMGKKNALVKRLQAVEALGQARVIAIDKTGTLTKNEIIVEKAYVGGKLYDISGVGYEPKGEVRIAGVLVAPTEHLGLMRLGEIAASTANARAMFSEELSRWRVAGDPTEAALQVFGQKLGFHKDDVEKNTPLLSELPFDSSVKYHAVLRQAHDKNVLMVAGAPEIILAYCDTVYRDDFPHSLLEQERTELESRFLKLSEKGLRTVALAEKYHSGDLLSTDDVRGLTFVGFLGMKDGLRPEVPDAMRKALDAGVKVVMITGDHKVTALAIASEAGIFHDGEDVITGDEMNELSDYQLTERIGNISVFARMTPEHKLRIIKAYKSTGLIIAMTGDGVNDAPSLVAADLGVAMGGIGTEVAKEASDIVLLDDNFGSIVSAIEEGRGIYKAIKKVILYLFSTNASEIFVLIGALLLALPLPLLPSQIIWLNFVTDPFLDVSLAMEPKEKGLLKGTFEHPRKYLIDALMAHRIPLMAVTMAAGTLYLFSLYGDNLTKALTISLTTLAVFQWFNAWNCRSESESLFTMNPFSNRFLVGATFIVICLQLLAVYLPPLQKVLYTSALTLSEWILIVSIAFSVIVVEEIRKFYMRRRVRLGKSDKLMSYAA</sequence>
<feature type="transmembrane region" description="Helical" evidence="12">
    <location>
        <begin position="244"/>
        <end position="265"/>
    </location>
</feature>
<evidence type="ECO:0000313" key="15">
    <source>
        <dbReference type="Proteomes" id="UP000177968"/>
    </source>
</evidence>
<dbReference type="SFLD" id="SFLDS00003">
    <property type="entry name" value="Haloacid_Dehalogenase"/>
    <property type="match status" value="1"/>
</dbReference>
<dbReference type="GO" id="GO:0005886">
    <property type="term" value="C:plasma membrane"/>
    <property type="evidence" value="ECO:0007669"/>
    <property type="project" value="UniProtKB-SubCell"/>
</dbReference>
<dbReference type="Gene3D" id="3.40.1110.10">
    <property type="entry name" value="Calcium-transporting ATPase, cytoplasmic domain N"/>
    <property type="match status" value="1"/>
</dbReference>
<proteinExistence type="inferred from homology"/>
<dbReference type="InterPro" id="IPR044492">
    <property type="entry name" value="P_typ_ATPase_HD_dom"/>
</dbReference>
<comment type="caution">
    <text evidence="14">The sequence shown here is derived from an EMBL/GenBank/DDBJ whole genome shotgun (WGS) entry which is preliminary data.</text>
</comment>
<dbReference type="InterPro" id="IPR050510">
    <property type="entry name" value="Cation_transp_ATPase_P-type"/>
</dbReference>
<name>A0A1F6FKV0_9BACT</name>
<dbReference type="PANTHER" id="PTHR43294:SF21">
    <property type="entry name" value="CATION TRANSPORTING ATPASE"/>
    <property type="match status" value="1"/>
</dbReference>
<dbReference type="Pfam" id="PF00122">
    <property type="entry name" value="E1-E2_ATPase"/>
    <property type="match status" value="1"/>
</dbReference>
<evidence type="ECO:0000256" key="7">
    <source>
        <dbReference type="ARBA" id="ARBA00022840"/>
    </source>
</evidence>
<dbReference type="PROSITE" id="PS00154">
    <property type="entry name" value="ATPASE_E1_E2"/>
    <property type="match status" value="1"/>
</dbReference>
<feature type="transmembrane region" description="Helical" evidence="12">
    <location>
        <begin position="271"/>
        <end position="299"/>
    </location>
</feature>
<reference evidence="14 15" key="1">
    <citation type="journal article" date="2016" name="Nat. Commun.">
        <title>Thousands of microbial genomes shed light on interconnected biogeochemical processes in an aquifer system.</title>
        <authorList>
            <person name="Anantharaman K."/>
            <person name="Brown C.T."/>
            <person name="Hug L.A."/>
            <person name="Sharon I."/>
            <person name="Castelle C.J."/>
            <person name="Probst A.J."/>
            <person name="Thomas B.C."/>
            <person name="Singh A."/>
            <person name="Wilkins M.J."/>
            <person name="Karaoz U."/>
            <person name="Brodie E.L."/>
            <person name="Williams K.H."/>
            <person name="Hubbard S.S."/>
            <person name="Banfield J.F."/>
        </authorList>
    </citation>
    <scope>NUCLEOTIDE SEQUENCE [LARGE SCALE GENOMIC DNA]</scope>
</reference>
<feature type="domain" description="Cation-transporting P-type ATPase N-terminal" evidence="13">
    <location>
        <begin position="4"/>
        <end position="77"/>
    </location>
</feature>
<evidence type="ECO:0000256" key="2">
    <source>
        <dbReference type="ARBA" id="ARBA00005675"/>
    </source>
</evidence>
<organism evidence="14 15">
    <name type="scientific">Candidatus Kaiserbacteria bacterium RIFCSPLOWO2_12_FULL_50_28</name>
    <dbReference type="NCBI Taxonomy" id="1798527"/>
    <lineage>
        <taxon>Bacteria</taxon>
        <taxon>Candidatus Kaiseribacteriota</taxon>
    </lineage>
</organism>
<dbReference type="NCBIfam" id="TIGR01494">
    <property type="entry name" value="ATPase_P-type"/>
    <property type="match status" value="2"/>
</dbReference>
<comment type="similarity">
    <text evidence="2">Belongs to the cation transport ATPase (P-type) (TC 3.A.3) family. Type IIA subfamily.</text>
</comment>
<evidence type="ECO:0000256" key="9">
    <source>
        <dbReference type="ARBA" id="ARBA00022967"/>
    </source>
</evidence>